<accession>A0ABX4MDK3</accession>
<feature type="DNA-binding region" description="H-T-H motif" evidence="4">
    <location>
        <begin position="108"/>
        <end position="127"/>
    </location>
</feature>
<evidence type="ECO:0000256" key="2">
    <source>
        <dbReference type="ARBA" id="ARBA00023125"/>
    </source>
</evidence>
<keyword evidence="3" id="KW-0804">Transcription</keyword>
<sequence>MSFGFSSCKYSPNHAEYCGSVSTKAPHSQGEVGPEEPEEDADVSPADTVNAAQASTIHTASGDAVPDTSDRDRRATRRGPYRKGIERRRRILDAALEVIDRDGYSGATVKQLADAVGLSQNGLLHYFGSKDELFLAVLRHRDEGLALDYSPEELANHLALHVREAAVRPERVPGLLELEAKMSMEATDPTHPAHEFFLNRRLGTLESIRSAIVVLQQRGTVRPELDAAQAALVLQAAVDGLRIQWFYSHTLDLDAGIRLTLDALGIPIDDLPDGPTANADR</sequence>
<dbReference type="InterPro" id="IPR001647">
    <property type="entry name" value="HTH_TetR"/>
</dbReference>
<feature type="domain" description="HTH tetR-type" evidence="6">
    <location>
        <begin position="85"/>
        <end position="145"/>
    </location>
</feature>
<dbReference type="InterPro" id="IPR009057">
    <property type="entry name" value="Homeodomain-like_sf"/>
</dbReference>
<feature type="compositionally biased region" description="Polar residues" evidence="5">
    <location>
        <begin position="50"/>
        <end position="59"/>
    </location>
</feature>
<dbReference type="PANTHER" id="PTHR30055:SF234">
    <property type="entry name" value="HTH-TYPE TRANSCRIPTIONAL REGULATOR BETI"/>
    <property type="match status" value="1"/>
</dbReference>
<dbReference type="PRINTS" id="PR00455">
    <property type="entry name" value="HTHTETR"/>
</dbReference>
<dbReference type="InterPro" id="IPR036271">
    <property type="entry name" value="Tet_transcr_reg_TetR-rel_C_sf"/>
</dbReference>
<keyword evidence="1" id="KW-0805">Transcription regulation</keyword>
<dbReference type="InterPro" id="IPR050109">
    <property type="entry name" value="HTH-type_TetR-like_transc_reg"/>
</dbReference>
<proteinExistence type="predicted"/>
<evidence type="ECO:0000259" key="6">
    <source>
        <dbReference type="PROSITE" id="PS50977"/>
    </source>
</evidence>
<keyword evidence="2 4" id="KW-0238">DNA-binding</keyword>
<dbReference type="PANTHER" id="PTHR30055">
    <property type="entry name" value="HTH-TYPE TRANSCRIPTIONAL REGULATOR RUTR"/>
    <property type="match status" value="1"/>
</dbReference>
<dbReference type="EMBL" id="MTPX02000014">
    <property type="protein sequence ID" value="PHP53526.1"/>
    <property type="molecule type" value="Genomic_DNA"/>
</dbReference>
<evidence type="ECO:0000256" key="4">
    <source>
        <dbReference type="PROSITE-ProRule" id="PRU00335"/>
    </source>
</evidence>
<dbReference type="Proteomes" id="UP000194577">
    <property type="component" value="Unassembled WGS sequence"/>
</dbReference>
<feature type="region of interest" description="Disordered" evidence="5">
    <location>
        <begin position="16"/>
        <end position="82"/>
    </location>
</feature>
<protein>
    <submittedName>
        <fullName evidence="7">TetR family transcriptional regulator</fullName>
    </submittedName>
</protein>
<feature type="compositionally biased region" description="Acidic residues" evidence="5">
    <location>
        <begin position="33"/>
        <end position="42"/>
    </location>
</feature>
<dbReference type="Pfam" id="PF00440">
    <property type="entry name" value="TetR_N"/>
    <property type="match status" value="1"/>
</dbReference>
<evidence type="ECO:0000256" key="1">
    <source>
        <dbReference type="ARBA" id="ARBA00023015"/>
    </source>
</evidence>
<dbReference type="PROSITE" id="PS50977">
    <property type="entry name" value="HTH_TETR_2"/>
    <property type="match status" value="1"/>
</dbReference>
<dbReference type="SUPFAM" id="SSF48498">
    <property type="entry name" value="Tetracyclin repressor-like, C-terminal domain"/>
    <property type="match status" value="1"/>
</dbReference>
<reference evidence="7 8" key="1">
    <citation type="submission" date="2017-10" db="EMBL/GenBank/DDBJ databases">
        <title>Draft genome sequence of cellulolytic Actinomyces sp CtC72 isolated from cattle rumen fluid.</title>
        <authorList>
            <person name="Joshi A.J."/>
            <person name="Vasudevan G."/>
            <person name="Lanjekar V.B."/>
            <person name="Hivarkar S."/>
            <person name="Engineer A."/>
            <person name="Pore S.D."/>
            <person name="Dhakephalkar P.K."/>
            <person name="Dagar S."/>
        </authorList>
    </citation>
    <scope>NUCLEOTIDE SEQUENCE [LARGE SCALE GENOMIC DNA]</scope>
    <source>
        <strain evidence="8">CtC72</strain>
    </source>
</reference>
<evidence type="ECO:0000313" key="7">
    <source>
        <dbReference type="EMBL" id="PHP53526.1"/>
    </source>
</evidence>
<organism evidence="7 8">
    <name type="scientific">Actinomyces ruminis</name>
    <dbReference type="NCBI Taxonomy" id="1937003"/>
    <lineage>
        <taxon>Bacteria</taxon>
        <taxon>Bacillati</taxon>
        <taxon>Actinomycetota</taxon>
        <taxon>Actinomycetes</taxon>
        <taxon>Actinomycetales</taxon>
        <taxon>Actinomycetaceae</taxon>
        <taxon>Actinomyces</taxon>
    </lineage>
</organism>
<evidence type="ECO:0000256" key="5">
    <source>
        <dbReference type="SAM" id="MobiDB-lite"/>
    </source>
</evidence>
<dbReference type="SUPFAM" id="SSF46689">
    <property type="entry name" value="Homeodomain-like"/>
    <property type="match status" value="1"/>
</dbReference>
<evidence type="ECO:0000256" key="3">
    <source>
        <dbReference type="ARBA" id="ARBA00023163"/>
    </source>
</evidence>
<comment type="caution">
    <text evidence="7">The sequence shown here is derived from an EMBL/GenBank/DDBJ whole genome shotgun (WGS) entry which is preliminary data.</text>
</comment>
<evidence type="ECO:0000313" key="8">
    <source>
        <dbReference type="Proteomes" id="UP000194577"/>
    </source>
</evidence>
<gene>
    <name evidence="7" type="ORF">BW737_001980</name>
</gene>
<dbReference type="Gene3D" id="1.10.357.10">
    <property type="entry name" value="Tetracycline Repressor, domain 2"/>
    <property type="match status" value="1"/>
</dbReference>
<keyword evidence="8" id="KW-1185">Reference proteome</keyword>
<name>A0ABX4MDK3_9ACTO</name>